<reference evidence="3" key="1">
    <citation type="journal article" date="2023" name="Commun. Biol.">
        <title>Genome analysis of Parmales, the sister group of diatoms, reveals the evolutionary specialization of diatoms from phago-mixotrophs to photoautotrophs.</title>
        <authorList>
            <person name="Ban H."/>
            <person name="Sato S."/>
            <person name="Yoshikawa S."/>
            <person name="Yamada K."/>
            <person name="Nakamura Y."/>
            <person name="Ichinomiya M."/>
            <person name="Sato N."/>
            <person name="Blanc-Mathieu R."/>
            <person name="Endo H."/>
            <person name="Kuwata A."/>
            <person name="Ogata H."/>
        </authorList>
    </citation>
    <scope>NUCLEOTIDE SEQUENCE [LARGE SCALE GENOMIC DNA]</scope>
</reference>
<organism evidence="2 3">
    <name type="scientific">Triparma columacea</name>
    <dbReference type="NCBI Taxonomy" id="722753"/>
    <lineage>
        <taxon>Eukaryota</taxon>
        <taxon>Sar</taxon>
        <taxon>Stramenopiles</taxon>
        <taxon>Ochrophyta</taxon>
        <taxon>Bolidophyceae</taxon>
        <taxon>Parmales</taxon>
        <taxon>Triparmaceae</taxon>
        <taxon>Triparma</taxon>
    </lineage>
</organism>
<feature type="chain" id="PRO_5040921001" evidence="1">
    <location>
        <begin position="17"/>
        <end position="293"/>
    </location>
</feature>
<gene>
    <name evidence="2" type="ORF">TrCOL_g4013</name>
</gene>
<evidence type="ECO:0000313" key="2">
    <source>
        <dbReference type="EMBL" id="GMI45248.1"/>
    </source>
</evidence>
<dbReference type="EMBL" id="BRYA01000240">
    <property type="protein sequence ID" value="GMI45248.1"/>
    <property type="molecule type" value="Genomic_DNA"/>
</dbReference>
<proteinExistence type="predicted"/>
<keyword evidence="3" id="KW-1185">Reference proteome</keyword>
<evidence type="ECO:0000256" key="1">
    <source>
        <dbReference type="SAM" id="SignalP"/>
    </source>
</evidence>
<protein>
    <submittedName>
        <fullName evidence="2">Uncharacterized protein</fullName>
    </submittedName>
</protein>
<sequence>MKPFLALFSLIPVISSLTVVAEDDYHEMPNGWSYHSSCILPIGLSSYDKASLSPCPYPPKKTTRTPHSEVAASYYSDWSVYAQSVSSSGITHMSSTWTVPSKPANHGPASQSSVYIFNGLEDGGGIHGKASVILQPVLQYGKSGCLLNPAKWNGWYASSYVVDGNGRAHCASLIEANEGDEIVGIMERSVDDNVWNVTTFVKGREDEVSFNQVDLGDIEIDSAYATMEGMVVYTCDTFPGEGRIDFYENVLIDGKGNGIGDINWVEEVRHDECDQGVKVGSGGEVSLTWDPTL</sequence>
<comment type="caution">
    <text evidence="2">The sequence shown here is derived from an EMBL/GenBank/DDBJ whole genome shotgun (WGS) entry which is preliminary data.</text>
</comment>
<name>A0A9W7GJ76_9STRA</name>
<dbReference type="AlphaFoldDB" id="A0A9W7GJ76"/>
<dbReference type="OrthoDB" id="3256306at2759"/>
<dbReference type="Proteomes" id="UP001165065">
    <property type="component" value="Unassembled WGS sequence"/>
</dbReference>
<accession>A0A9W7GJ76</accession>
<evidence type="ECO:0000313" key="3">
    <source>
        <dbReference type="Proteomes" id="UP001165065"/>
    </source>
</evidence>
<feature type="signal peptide" evidence="1">
    <location>
        <begin position="1"/>
        <end position="16"/>
    </location>
</feature>
<keyword evidence="1" id="KW-0732">Signal</keyword>